<protein>
    <recommendedName>
        <fullName evidence="4">Lipoprotein</fullName>
    </recommendedName>
</protein>
<evidence type="ECO:0000256" key="1">
    <source>
        <dbReference type="SAM" id="SignalP"/>
    </source>
</evidence>
<dbReference type="RefSeq" id="WP_221431781.1">
    <property type="nucleotide sequence ID" value="NZ_CP081294.1"/>
</dbReference>
<name>A0ABX9A475_9SPHN</name>
<reference evidence="2 3" key="1">
    <citation type="submission" date="2021-08" db="EMBL/GenBank/DDBJ databases">
        <title>Comparative Genomics Analysis of the Genus Qipengyuania Reveals Extensive Genetic Diversity and Metabolic Versatility, Including the Description of Fifteen Novel Species.</title>
        <authorList>
            <person name="Liu Y."/>
        </authorList>
    </citation>
    <scope>NUCLEOTIDE SEQUENCE [LARGE SCALE GENOMIC DNA]</scope>
    <source>
        <strain evidence="2 3">1NDH1</strain>
    </source>
</reference>
<keyword evidence="1" id="KW-0732">Signal</keyword>
<keyword evidence="3" id="KW-1185">Reference proteome</keyword>
<accession>A0ABX9A475</accession>
<proteinExistence type="predicted"/>
<evidence type="ECO:0008006" key="4">
    <source>
        <dbReference type="Google" id="ProtNLM"/>
    </source>
</evidence>
<evidence type="ECO:0000313" key="2">
    <source>
        <dbReference type="EMBL" id="QZD96056.1"/>
    </source>
</evidence>
<organism evidence="2 3">
    <name type="scientific">Qipengyuania gelatinilytica</name>
    <dbReference type="NCBI Taxonomy" id="2867231"/>
    <lineage>
        <taxon>Bacteria</taxon>
        <taxon>Pseudomonadati</taxon>
        <taxon>Pseudomonadota</taxon>
        <taxon>Alphaproteobacteria</taxon>
        <taxon>Sphingomonadales</taxon>
        <taxon>Erythrobacteraceae</taxon>
        <taxon>Qipengyuania</taxon>
    </lineage>
</organism>
<feature type="chain" id="PRO_5046170319" description="Lipoprotein" evidence="1">
    <location>
        <begin position="20"/>
        <end position="140"/>
    </location>
</feature>
<sequence>MRKLIIAASALALAGCSQADDTDTVETEDEVAVVEEAGPTAADGMPSPGMYKVTDGEGVVYMEEVKPDGTYVTTKDGELYQTGRWEQPSPDKYCSAVDEAYIDEDDDGTMKCNTEQIGEDGVWTSVNEKGETATVERVDS</sequence>
<evidence type="ECO:0000313" key="3">
    <source>
        <dbReference type="Proteomes" id="UP000824321"/>
    </source>
</evidence>
<dbReference type="EMBL" id="CP081294">
    <property type="protein sequence ID" value="QZD96056.1"/>
    <property type="molecule type" value="Genomic_DNA"/>
</dbReference>
<dbReference type="PROSITE" id="PS51257">
    <property type="entry name" value="PROKAR_LIPOPROTEIN"/>
    <property type="match status" value="1"/>
</dbReference>
<feature type="signal peptide" evidence="1">
    <location>
        <begin position="1"/>
        <end position="19"/>
    </location>
</feature>
<gene>
    <name evidence="2" type="ORF">K3136_04945</name>
</gene>
<dbReference type="Proteomes" id="UP000824321">
    <property type="component" value="Chromosome"/>
</dbReference>